<protein>
    <recommendedName>
        <fullName evidence="3">Carboxylic ester hydrolase</fullName>
        <ecNumber evidence="3">3.1.1.-</ecNumber>
    </recommendedName>
</protein>
<dbReference type="PROSITE" id="PS00941">
    <property type="entry name" value="CARBOXYLESTERASE_B_2"/>
    <property type="match status" value="1"/>
</dbReference>
<accession>A0A6G1HJH2</accession>
<dbReference type="AlphaFoldDB" id="A0A6G1HJH2"/>
<keyword evidence="2 3" id="KW-0378">Hydrolase</keyword>
<dbReference type="PROSITE" id="PS00122">
    <property type="entry name" value="CARBOXYLESTERASE_B_1"/>
    <property type="match status" value="1"/>
</dbReference>
<evidence type="ECO:0000256" key="1">
    <source>
        <dbReference type="ARBA" id="ARBA00005964"/>
    </source>
</evidence>
<dbReference type="PRINTS" id="PR00878">
    <property type="entry name" value="CHOLNESTRASE"/>
</dbReference>
<gene>
    <name evidence="5" type="ORF">EJ06DRAFT_534297</name>
</gene>
<evidence type="ECO:0000256" key="2">
    <source>
        <dbReference type="ARBA" id="ARBA00022801"/>
    </source>
</evidence>
<dbReference type="EC" id="3.1.1.-" evidence="3"/>
<evidence type="ECO:0000313" key="6">
    <source>
        <dbReference type="Proteomes" id="UP000799640"/>
    </source>
</evidence>
<sequence>MKLSTLLPPIPLIAAQAGAPVHTTSGTLLGSAGKYAPSVSAYLGVPFAQPPVGPLRWQPPQKYAAATTASPRNATKFASDCPGTLSLGGGPGGSEDCLYLSVWTPAKAGDKLKAVMVWLYGGAFVGGGTAMSMTDGSILAASQDVVVVAPNYRLSIFGFPGAPGLKEQNLGLLDQRAAVEWVRDNIKAFGGDPGRITLFGESAGAMSVDIYSYAWTSDPIVSGFIGESGASTMCGLISNASYTNWPKVAASLNCTDPATALPCMSTKSTKDIIAGAKSLGSGFPPKFVPVPDERIAFSDYPARGAAGKFIKAPFLIGNNDREVGSDTHLADQEFVCPAEQVSSSRRAHNVPAWRYRYYGGGPFAGTSLASMTAASHGSEISYVFGTLGVSAGFLGGAARAPSATKKQVSAYIQKAWGAFARDPVKGLEELGWPKWESKSKSLIRLAFGNETAFSIAQGDQYDAACAGIQCTYSGGGLSALGGL</sequence>
<evidence type="ECO:0000256" key="3">
    <source>
        <dbReference type="RuleBase" id="RU361235"/>
    </source>
</evidence>
<dbReference type="Proteomes" id="UP000799640">
    <property type="component" value="Unassembled WGS sequence"/>
</dbReference>
<dbReference type="Gene3D" id="3.40.50.1820">
    <property type="entry name" value="alpha/beta hydrolase"/>
    <property type="match status" value="2"/>
</dbReference>
<organism evidence="5 6">
    <name type="scientific">Trichodelitschia bisporula</name>
    <dbReference type="NCBI Taxonomy" id="703511"/>
    <lineage>
        <taxon>Eukaryota</taxon>
        <taxon>Fungi</taxon>
        <taxon>Dikarya</taxon>
        <taxon>Ascomycota</taxon>
        <taxon>Pezizomycotina</taxon>
        <taxon>Dothideomycetes</taxon>
        <taxon>Dothideomycetes incertae sedis</taxon>
        <taxon>Phaeotrichales</taxon>
        <taxon>Phaeotrichaceae</taxon>
        <taxon>Trichodelitschia</taxon>
    </lineage>
</organism>
<name>A0A6G1HJH2_9PEZI</name>
<evidence type="ECO:0000259" key="4">
    <source>
        <dbReference type="Pfam" id="PF00135"/>
    </source>
</evidence>
<dbReference type="InterPro" id="IPR002018">
    <property type="entry name" value="CarbesteraseB"/>
</dbReference>
<dbReference type="InterPro" id="IPR019819">
    <property type="entry name" value="Carboxylesterase_B_CS"/>
</dbReference>
<comment type="similarity">
    <text evidence="1 3">Belongs to the type-B carboxylesterase/lipase family.</text>
</comment>
<evidence type="ECO:0000313" key="5">
    <source>
        <dbReference type="EMBL" id="KAF2396160.1"/>
    </source>
</evidence>
<reference evidence="5" key="1">
    <citation type="journal article" date="2020" name="Stud. Mycol.">
        <title>101 Dothideomycetes genomes: a test case for predicting lifestyles and emergence of pathogens.</title>
        <authorList>
            <person name="Haridas S."/>
            <person name="Albert R."/>
            <person name="Binder M."/>
            <person name="Bloem J."/>
            <person name="Labutti K."/>
            <person name="Salamov A."/>
            <person name="Andreopoulos B."/>
            <person name="Baker S."/>
            <person name="Barry K."/>
            <person name="Bills G."/>
            <person name="Bluhm B."/>
            <person name="Cannon C."/>
            <person name="Castanera R."/>
            <person name="Culley D."/>
            <person name="Daum C."/>
            <person name="Ezra D."/>
            <person name="Gonzalez J."/>
            <person name="Henrissat B."/>
            <person name="Kuo A."/>
            <person name="Liang C."/>
            <person name="Lipzen A."/>
            <person name="Lutzoni F."/>
            <person name="Magnuson J."/>
            <person name="Mondo S."/>
            <person name="Nolan M."/>
            <person name="Ohm R."/>
            <person name="Pangilinan J."/>
            <person name="Park H.-J."/>
            <person name="Ramirez L."/>
            <person name="Alfaro M."/>
            <person name="Sun H."/>
            <person name="Tritt A."/>
            <person name="Yoshinaga Y."/>
            <person name="Zwiers L.-H."/>
            <person name="Turgeon B."/>
            <person name="Goodwin S."/>
            <person name="Spatafora J."/>
            <person name="Crous P."/>
            <person name="Grigoriev I."/>
        </authorList>
    </citation>
    <scope>NUCLEOTIDE SEQUENCE</scope>
    <source>
        <strain evidence="5">CBS 262.69</strain>
    </source>
</reference>
<dbReference type="InterPro" id="IPR019826">
    <property type="entry name" value="Carboxylesterase_B_AS"/>
</dbReference>
<dbReference type="InterPro" id="IPR050309">
    <property type="entry name" value="Type-B_Carboxylest/Lipase"/>
</dbReference>
<dbReference type="InterPro" id="IPR000997">
    <property type="entry name" value="Cholinesterase"/>
</dbReference>
<keyword evidence="6" id="KW-1185">Reference proteome</keyword>
<dbReference type="EMBL" id="ML996708">
    <property type="protein sequence ID" value="KAF2396160.1"/>
    <property type="molecule type" value="Genomic_DNA"/>
</dbReference>
<dbReference type="GO" id="GO:0004104">
    <property type="term" value="F:cholinesterase activity"/>
    <property type="evidence" value="ECO:0007669"/>
    <property type="project" value="InterPro"/>
</dbReference>
<dbReference type="Pfam" id="PF00135">
    <property type="entry name" value="COesterase"/>
    <property type="match status" value="2"/>
</dbReference>
<feature type="domain" description="Carboxylesterase type B" evidence="4">
    <location>
        <begin position="329"/>
        <end position="450"/>
    </location>
</feature>
<feature type="domain" description="Carboxylesterase type B" evidence="4">
    <location>
        <begin position="21"/>
        <end position="323"/>
    </location>
</feature>
<proteinExistence type="inferred from homology"/>
<dbReference type="InterPro" id="IPR029058">
    <property type="entry name" value="AB_hydrolase_fold"/>
</dbReference>
<dbReference type="OrthoDB" id="408631at2759"/>
<dbReference type="PANTHER" id="PTHR11559">
    <property type="entry name" value="CARBOXYLESTERASE"/>
    <property type="match status" value="1"/>
</dbReference>
<dbReference type="SUPFAM" id="SSF53474">
    <property type="entry name" value="alpha/beta-Hydrolases"/>
    <property type="match status" value="1"/>
</dbReference>